<feature type="region of interest" description="Disordered" evidence="1">
    <location>
        <begin position="219"/>
        <end position="267"/>
    </location>
</feature>
<name>A0A7S2XB86_9EUKA</name>
<evidence type="ECO:0000313" key="2">
    <source>
        <dbReference type="EMBL" id="CAD9765397.1"/>
    </source>
</evidence>
<sequence length="267" mass="29640">MGQGQHFSFEKLEVKVAASSSPGHGRMPPALSGAQLEELFQAYSRPSKPCIGRSRAQDFARDLVAWHKAKGNIKTGGRQLDVAREVFRVLNVFALDSTGRIYLPTLKTTVASEVLLRYRFPRNRKQTEHVVQAMLSESMEHRVVDIIVSYTSDWGFHKGQYIGYGARNGFWKNGWGYKTFIKADPHPSHAPSHSKKGDGLSHWTCCGCVDQSDSFCIWNPPPPASERRSRRTSPYSPDSGGSGRRDHAGAPQVTPSSRNNNGAGRAW</sequence>
<dbReference type="AlphaFoldDB" id="A0A7S2XB86"/>
<dbReference type="EMBL" id="HBHP01017180">
    <property type="protein sequence ID" value="CAD9765397.1"/>
    <property type="molecule type" value="Transcribed_RNA"/>
</dbReference>
<reference evidence="2" key="1">
    <citation type="submission" date="2021-01" db="EMBL/GenBank/DDBJ databases">
        <authorList>
            <person name="Corre E."/>
            <person name="Pelletier E."/>
            <person name="Niang G."/>
            <person name="Scheremetjew M."/>
            <person name="Finn R."/>
            <person name="Kale V."/>
            <person name="Holt S."/>
            <person name="Cochrane G."/>
            <person name="Meng A."/>
            <person name="Brown T."/>
            <person name="Cohen L."/>
        </authorList>
    </citation>
    <scope>NUCLEOTIDE SEQUENCE</scope>
    <source>
        <strain evidence="2">CCMP622</strain>
    </source>
</reference>
<feature type="compositionally biased region" description="Polar residues" evidence="1">
    <location>
        <begin position="253"/>
        <end position="267"/>
    </location>
</feature>
<proteinExistence type="predicted"/>
<accession>A0A7S2XB86</accession>
<gene>
    <name evidence="2" type="ORF">LSP00402_LOCUS10644</name>
</gene>
<evidence type="ECO:0000256" key="1">
    <source>
        <dbReference type="SAM" id="MobiDB-lite"/>
    </source>
</evidence>
<protein>
    <submittedName>
        <fullName evidence="2">Uncharacterized protein</fullName>
    </submittedName>
</protein>
<organism evidence="2">
    <name type="scientific">Lotharella oceanica</name>
    <dbReference type="NCBI Taxonomy" id="641309"/>
    <lineage>
        <taxon>Eukaryota</taxon>
        <taxon>Sar</taxon>
        <taxon>Rhizaria</taxon>
        <taxon>Cercozoa</taxon>
        <taxon>Chlorarachniophyceae</taxon>
        <taxon>Lotharella</taxon>
    </lineage>
</organism>